<dbReference type="InterPro" id="IPR001680">
    <property type="entry name" value="WD40_rpt"/>
</dbReference>
<proteinExistence type="predicted"/>
<dbReference type="SMART" id="SM00320">
    <property type="entry name" value="WD40"/>
    <property type="match status" value="3"/>
</dbReference>
<dbReference type="Pfam" id="PF00400">
    <property type="entry name" value="WD40"/>
    <property type="match status" value="2"/>
</dbReference>
<gene>
    <name evidence="2" type="primary">LOC106462571</name>
</gene>
<evidence type="ECO:0000313" key="2">
    <source>
        <dbReference type="RefSeq" id="XP_022245574.1"/>
    </source>
</evidence>
<dbReference type="Proteomes" id="UP000694941">
    <property type="component" value="Unplaced"/>
</dbReference>
<dbReference type="RefSeq" id="XP_022245574.1">
    <property type="nucleotide sequence ID" value="XM_022389866.1"/>
</dbReference>
<evidence type="ECO:0000313" key="1">
    <source>
        <dbReference type="Proteomes" id="UP000694941"/>
    </source>
</evidence>
<dbReference type="SUPFAM" id="SSF69322">
    <property type="entry name" value="Tricorn protease domain 2"/>
    <property type="match status" value="1"/>
</dbReference>
<sequence length="273" mass="30522">MEHYETDTRDLAGLAWSPDDRVLCVWESLAEDYKVVLYSVDGRCLGSYLGYQMALGIKSVTWSPTSQFLAVGSYDQKVRLLNSITWKTITGYDHPSSVTDLDLVVYREVEKKKAQLNPNDVLAGNTSPYFLQTKYEVLEDRPVSIASNPLDPNKPNPKHGIGTLSFSSDSCFLASINDNMPTTIWIWDVKNLVMSDILIQAHPVKSIAWDPTQTRLAICCSTNYVYFWSPSGCLCVEIPSEGLFNANSVKWHSSGESLLLMSKDSMCVCYLSS</sequence>
<dbReference type="PANTHER" id="PTHR16220:SF0">
    <property type="entry name" value="WD REPEAT-CONTAINING PROTEIN WRAP73"/>
    <property type="match status" value="1"/>
</dbReference>
<dbReference type="InterPro" id="IPR015943">
    <property type="entry name" value="WD40/YVTN_repeat-like_dom_sf"/>
</dbReference>
<reference evidence="2" key="1">
    <citation type="submission" date="2025-08" db="UniProtKB">
        <authorList>
            <consortium name="RefSeq"/>
        </authorList>
    </citation>
    <scope>IDENTIFICATION</scope>
    <source>
        <tissue evidence="2">Muscle</tissue>
    </source>
</reference>
<protein>
    <submittedName>
        <fullName evidence="2">WD repeat-containing protein WRAP73-like</fullName>
    </submittedName>
</protein>
<accession>A0ABM1SPL8</accession>
<dbReference type="GeneID" id="106462571"/>
<name>A0ABM1SPL8_LIMPO</name>
<organism evidence="1 2">
    <name type="scientific">Limulus polyphemus</name>
    <name type="common">Atlantic horseshoe crab</name>
    <dbReference type="NCBI Taxonomy" id="6850"/>
    <lineage>
        <taxon>Eukaryota</taxon>
        <taxon>Metazoa</taxon>
        <taxon>Ecdysozoa</taxon>
        <taxon>Arthropoda</taxon>
        <taxon>Chelicerata</taxon>
        <taxon>Merostomata</taxon>
        <taxon>Xiphosura</taxon>
        <taxon>Limulidae</taxon>
        <taxon>Limulus</taxon>
    </lineage>
</organism>
<keyword evidence="1" id="KW-1185">Reference proteome</keyword>
<dbReference type="PANTHER" id="PTHR16220">
    <property type="entry name" value="WD REPEAT PROTEIN 8-RELATED"/>
    <property type="match status" value="1"/>
</dbReference>
<dbReference type="InterPro" id="IPR052778">
    <property type="entry name" value="Centrosome-WD_assoc"/>
</dbReference>
<dbReference type="Gene3D" id="2.130.10.10">
    <property type="entry name" value="YVTN repeat-like/Quinoprotein amine dehydrogenase"/>
    <property type="match status" value="2"/>
</dbReference>